<reference evidence="1 2" key="1">
    <citation type="submission" date="2019-05" db="EMBL/GenBank/DDBJ databases">
        <title>Another draft genome of Portunus trituberculatus and its Hox gene families provides insights of decapod evolution.</title>
        <authorList>
            <person name="Jeong J.-H."/>
            <person name="Song I."/>
            <person name="Kim S."/>
            <person name="Choi T."/>
            <person name="Kim D."/>
            <person name="Ryu S."/>
            <person name="Kim W."/>
        </authorList>
    </citation>
    <scope>NUCLEOTIDE SEQUENCE [LARGE SCALE GENOMIC DNA]</scope>
    <source>
        <tissue evidence="1">Muscle</tissue>
    </source>
</reference>
<gene>
    <name evidence="1" type="ORF">E2C01_099196</name>
</gene>
<comment type="caution">
    <text evidence="1">The sequence shown here is derived from an EMBL/GenBank/DDBJ whole genome shotgun (WGS) entry which is preliminary data.</text>
</comment>
<dbReference type="AlphaFoldDB" id="A0A5B7KG79"/>
<name>A0A5B7KG79_PORTR</name>
<sequence length="39" mass="4628">MQGRIRPLCRISSWRGEGNWRRLLRASNFIEAVLGRDEK</sequence>
<organism evidence="1 2">
    <name type="scientific">Portunus trituberculatus</name>
    <name type="common">Swimming crab</name>
    <name type="synonym">Neptunus trituberculatus</name>
    <dbReference type="NCBI Taxonomy" id="210409"/>
    <lineage>
        <taxon>Eukaryota</taxon>
        <taxon>Metazoa</taxon>
        <taxon>Ecdysozoa</taxon>
        <taxon>Arthropoda</taxon>
        <taxon>Crustacea</taxon>
        <taxon>Multicrustacea</taxon>
        <taxon>Malacostraca</taxon>
        <taxon>Eumalacostraca</taxon>
        <taxon>Eucarida</taxon>
        <taxon>Decapoda</taxon>
        <taxon>Pleocyemata</taxon>
        <taxon>Brachyura</taxon>
        <taxon>Eubrachyura</taxon>
        <taxon>Portunoidea</taxon>
        <taxon>Portunidae</taxon>
        <taxon>Portuninae</taxon>
        <taxon>Portunus</taxon>
    </lineage>
</organism>
<proteinExistence type="predicted"/>
<evidence type="ECO:0000313" key="1">
    <source>
        <dbReference type="EMBL" id="MPD03555.1"/>
    </source>
</evidence>
<dbReference type="Proteomes" id="UP000324222">
    <property type="component" value="Unassembled WGS sequence"/>
</dbReference>
<dbReference type="EMBL" id="VSRR010136632">
    <property type="protein sequence ID" value="MPD03555.1"/>
    <property type="molecule type" value="Genomic_DNA"/>
</dbReference>
<keyword evidence="2" id="KW-1185">Reference proteome</keyword>
<protein>
    <submittedName>
        <fullName evidence="1">Uncharacterized protein</fullName>
    </submittedName>
</protein>
<evidence type="ECO:0000313" key="2">
    <source>
        <dbReference type="Proteomes" id="UP000324222"/>
    </source>
</evidence>
<accession>A0A5B7KG79</accession>